<dbReference type="EMBL" id="FOSP01000050">
    <property type="protein sequence ID" value="SFL26733.1"/>
    <property type="molecule type" value="Genomic_DNA"/>
</dbReference>
<evidence type="ECO:0000313" key="2">
    <source>
        <dbReference type="EMBL" id="SFL26733.1"/>
    </source>
</evidence>
<reference evidence="3" key="1">
    <citation type="submission" date="2016-10" db="EMBL/GenBank/DDBJ databases">
        <authorList>
            <person name="Varghese N."/>
            <person name="Submissions S."/>
        </authorList>
    </citation>
    <scope>NUCLEOTIDE SEQUENCE [LARGE SCALE GENOMIC DNA]</scope>
    <source>
        <strain evidence="3">Nm69</strain>
    </source>
</reference>
<evidence type="ECO:0000313" key="3">
    <source>
        <dbReference type="Proteomes" id="UP000199533"/>
    </source>
</evidence>
<name>A0A1I4GB15_9PROT</name>
<organism evidence="2 3">
    <name type="scientific">Nitrosomonas aestuarii</name>
    <dbReference type="NCBI Taxonomy" id="52441"/>
    <lineage>
        <taxon>Bacteria</taxon>
        <taxon>Pseudomonadati</taxon>
        <taxon>Pseudomonadota</taxon>
        <taxon>Betaproteobacteria</taxon>
        <taxon>Nitrosomonadales</taxon>
        <taxon>Nitrosomonadaceae</taxon>
        <taxon>Nitrosomonas</taxon>
    </lineage>
</organism>
<accession>A0A1I4GB15</accession>
<dbReference type="OrthoDB" id="9917432at2"/>
<keyword evidence="1" id="KW-0732">Signal</keyword>
<dbReference type="AlphaFoldDB" id="A0A1I4GB15"/>
<dbReference type="RefSeq" id="WP_090703018.1">
    <property type="nucleotide sequence ID" value="NZ_FOSP01000050.1"/>
</dbReference>
<evidence type="ECO:0000256" key="1">
    <source>
        <dbReference type="SAM" id="SignalP"/>
    </source>
</evidence>
<feature type="chain" id="PRO_5011441764" evidence="1">
    <location>
        <begin position="25"/>
        <end position="163"/>
    </location>
</feature>
<sequence>MRHTISFTLAIMLSALGVSVPTWAGELVRAKGDFTVEIDFSTLALRPVDENCLLTIEGVVNFTGTLEGIALARTRALALASCEEVSTSPPGAYEDVFTSAFEFAGKVDGRPVVADFTYRGRTAIGGEIDAVFAPSNGFRGRLFVNAIVAVGGSYNGYLRVVNH</sequence>
<gene>
    <name evidence="2" type="ORF">SAMN05216302_105011</name>
</gene>
<proteinExistence type="predicted"/>
<protein>
    <submittedName>
        <fullName evidence="2">Uncharacterized protein</fullName>
    </submittedName>
</protein>
<keyword evidence="3" id="KW-1185">Reference proteome</keyword>
<feature type="signal peptide" evidence="1">
    <location>
        <begin position="1"/>
        <end position="24"/>
    </location>
</feature>
<dbReference type="Proteomes" id="UP000199533">
    <property type="component" value="Unassembled WGS sequence"/>
</dbReference>